<feature type="non-terminal residue" evidence="2">
    <location>
        <position position="518"/>
    </location>
</feature>
<reference evidence="2 3" key="1">
    <citation type="submission" date="2016-10" db="EMBL/GenBank/DDBJ databases">
        <title>The Draft Genome Sequence of Actinokineospora bangkokensis 44EHWT reveals the biosynthetic pathway of antifungal compounds Thailandins with unusual extender unit butylmalonyl-CoA.</title>
        <authorList>
            <person name="Greule A."/>
            <person name="Intra B."/>
            <person name="Flemming S."/>
            <person name="Rommel M.G."/>
            <person name="Panbangred W."/>
            <person name="Bechthold A."/>
        </authorList>
    </citation>
    <scope>NUCLEOTIDE SEQUENCE [LARGE SCALE GENOMIC DNA]</scope>
    <source>
        <strain evidence="2 3">44EHW</strain>
    </source>
</reference>
<dbReference type="SUPFAM" id="SSF160631">
    <property type="entry name" value="SMI1/KNR4-like"/>
    <property type="match status" value="1"/>
</dbReference>
<dbReference type="EMBL" id="MKQR01000009">
    <property type="protein sequence ID" value="OLR93698.1"/>
    <property type="molecule type" value="Genomic_DNA"/>
</dbReference>
<dbReference type="SMART" id="SM00860">
    <property type="entry name" value="SMI1_KNR4"/>
    <property type="match status" value="1"/>
</dbReference>
<dbReference type="InterPro" id="IPR037883">
    <property type="entry name" value="Knr4/Smi1-like_sf"/>
</dbReference>
<accession>A0A1Q9LNV4</accession>
<protein>
    <recommendedName>
        <fullName evidence="1">Knr4/Smi1-like domain-containing protein</fullName>
    </recommendedName>
</protein>
<evidence type="ECO:0000313" key="2">
    <source>
        <dbReference type="EMBL" id="OLR93698.1"/>
    </source>
</evidence>
<dbReference type="OrthoDB" id="4759758at2"/>
<name>A0A1Q9LNV4_9PSEU</name>
<dbReference type="InterPro" id="IPR018958">
    <property type="entry name" value="Knr4/Smi1-like_dom"/>
</dbReference>
<proteinExistence type="predicted"/>
<feature type="domain" description="Knr4/Smi1-like" evidence="1">
    <location>
        <begin position="189"/>
        <end position="332"/>
    </location>
</feature>
<organism evidence="2 3">
    <name type="scientific">Actinokineospora bangkokensis</name>
    <dbReference type="NCBI Taxonomy" id="1193682"/>
    <lineage>
        <taxon>Bacteria</taxon>
        <taxon>Bacillati</taxon>
        <taxon>Actinomycetota</taxon>
        <taxon>Actinomycetes</taxon>
        <taxon>Pseudonocardiales</taxon>
        <taxon>Pseudonocardiaceae</taxon>
        <taxon>Actinokineospora</taxon>
    </lineage>
</organism>
<comment type="caution">
    <text evidence="2">The sequence shown here is derived from an EMBL/GenBank/DDBJ whole genome shotgun (WGS) entry which is preliminary data.</text>
</comment>
<dbReference type="Pfam" id="PF09346">
    <property type="entry name" value="SMI1_KNR4"/>
    <property type="match status" value="1"/>
</dbReference>
<dbReference type="RefSeq" id="WP_075974596.1">
    <property type="nucleotide sequence ID" value="NZ_MKQR01000009.1"/>
</dbReference>
<gene>
    <name evidence="2" type="ORF">BJP25_15685</name>
</gene>
<dbReference type="STRING" id="1193682.BJP25_15685"/>
<evidence type="ECO:0000313" key="3">
    <source>
        <dbReference type="Proteomes" id="UP000186040"/>
    </source>
</evidence>
<keyword evidence="3" id="KW-1185">Reference proteome</keyword>
<dbReference type="AlphaFoldDB" id="A0A1Q9LNV4"/>
<dbReference type="Proteomes" id="UP000186040">
    <property type="component" value="Unassembled WGS sequence"/>
</dbReference>
<sequence>MFPNLPEAAAVAVERLARALRASGGASPFLPVRDLPSGASAAERVTRELRPNGPVGPTAWQVVVDSGGGLVAPGTTSYRNGLTVAGVPVAHGEVVAEIVAALRPDGEDRPIALELFLDGERAEFRYSYELARPDTFWLRPIESGALPEFPAPSTAPTDPAVLAHVEGLLERFTRGYSATKGKQPNRGAPSTEQELQAVERELGVRLPEDVRALHLLWGPDRHEIGLLGRMSLLPLATVAHYHRTGVVAVRPVENPFDVEVLLDAYPPGMVARAPGGRQVAFAGDFAGSTFFLDFSPGPLGRVGQVVETGRGIDRVEYVAESVARLLSDVVEAVEGGRLDPESAGFDAVVLAEEHWHVPDYSLSRSMAGRALPQVLAEVEDLDAVQEVFLFDGCDSDLGALALLPMVRTAHLNRMGQVRVGAPPLLEGLSVNATVADLGAFAGHRCLWDLELAGTRVAVAALPHLPRLRRLDLSEAWVDDIAAVADLGVRELTLNLDQWRQLRAADRLPPRLTAARIGG</sequence>
<evidence type="ECO:0000259" key="1">
    <source>
        <dbReference type="SMART" id="SM00860"/>
    </source>
</evidence>